<dbReference type="SUPFAM" id="SSF63380">
    <property type="entry name" value="Riboflavin synthase domain-like"/>
    <property type="match status" value="1"/>
</dbReference>
<dbReference type="Gene3D" id="3.40.50.80">
    <property type="entry name" value="Nucleotide-binding domain of ferredoxin-NADP reductase (FNR) module"/>
    <property type="match status" value="1"/>
</dbReference>
<dbReference type="GO" id="GO:0071500">
    <property type="term" value="P:cellular response to nitrosative stress"/>
    <property type="evidence" value="ECO:0007669"/>
    <property type="project" value="TreeGrafter"/>
</dbReference>
<comment type="catalytic activity">
    <reaction evidence="12">
        <text>2 nitric oxide + NADH + 2 O2 = 2 nitrate + NAD(+) + H(+)</text>
        <dbReference type="Rhea" id="RHEA:19469"/>
        <dbReference type="ChEBI" id="CHEBI:15378"/>
        <dbReference type="ChEBI" id="CHEBI:15379"/>
        <dbReference type="ChEBI" id="CHEBI:16480"/>
        <dbReference type="ChEBI" id="CHEBI:17632"/>
        <dbReference type="ChEBI" id="CHEBI:57540"/>
        <dbReference type="ChEBI" id="CHEBI:57945"/>
        <dbReference type="EC" id="1.14.12.17"/>
    </reaction>
</comment>
<keyword evidence="11" id="KW-0520">NAD</keyword>
<evidence type="ECO:0000256" key="4">
    <source>
        <dbReference type="ARBA" id="ARBA00022617"/>
    </source>
</evidence>
<dbReference type="SUPFAM" id="SSF46458">
    <property type="entry name" value="Globin-like"/>
    <property type="match status" value="1"/>
</dbReference>
<dbReference type="GO" id="GO:0046210">
    <property type="term" value="P:nitric oxide catabolic process"/>
    <property type="evidence" value="ECO:0007669"/>
    <property type="project" value="TreeGrafter"/>
</dbReference>
<dbReference type="InterPro" id="IPR001433">
    <property type="entry name" value="OxRdtase_FAD/NAD-bd"/>
</dbReference>
<comment type="cofactor">
    <cofactor evidence="1">
        <name>heme b</name>
        <dbReference type="ChEBI" id="CHEBI:60344"/>
    </cofactor>
</comment>
<evidence type="ECO:0000256" key="12">
    <source>
        <dbReference type="ARBA" id="ARBA00048649"/>
    </source>
</evidence>
<dbReference type="Gene3D" id="2.40.30.10">
    <property type="entry name" value="Translation factors"/>
    <property type="match status" value="1"/>
</dbReference>
<sequence>MNADALRKSWRHVEELGDEAATTFYSFLFTADPRLRSMFPMGMSEQRDKLLKALGHIVANVDDIRLLSSFASQLGRDHRRFGVVAHHYQTVGRALMETLRRSLGPGWTPELAADWMRAYNFVAQLMINAADADGRVNPAAWPARVDAVERRGADLSVITVTPQYPYPYLAGQSCAVHHQSRPAVWRYLSPANAPRPDNTIEFHVRAIPGGQLSPMLTYQLRAGDVVTLGPPVGTVLAGWRRSGSELMLIAGGTGLAPLRSIVEQLTLDRYWSKRVTLVIGADTETDLYDMSAVNALESRASWLRVIPVVRRGRRWTGAVGTAADVALQASPHGTAEIYLCGSDAMVTTTVERLRAHGYDRRRVHVESFASTTYPPLAAANLHPEVIS</sequence>
<dbReference type="Proteomes" id="UP000599074">
    <property type="component" value="Unassembled WGS sequence"/>
</dbReference>
<comment type="similarity">
    <text evidence="2">In the C-terminal section; belongs to the flavoprotein pyridine nucleotide cytochrome reductase family.</text>
</comment>
<proteinExistence type="inferred from homology"/>
<dbReference type="Gene3D" id="1.10.490.10">
    <property type="entry name" value="Globins"/>
    <property type="match status" value="1"/>
</dbReference>
<keyword evidence="9" id="KW-0408">Iron</keyword>
<evidence type="ECO:0000256" key="2">
    <source>
        <dbReference type="ARBA" id="ARBA00006401"/>
    </source>
</evidence>
<comment type="similarity">
    <text evidence="14">Belongs to the globin family.</text>
</comment>
<comment type="caution">
    <text evidence="17">The sequence shown here is derived from an EMBL/GenBank/DDBJ whole genome shotgun (WGS) entry which is preliminary data.</text>
</comment>
<evidence type="ECO:0000256" key="3">
    <source>
        <dbReference type="ARBA" id="ARBA00012229"/>
    </source>
</evidence>
<dbReference type="EC" id="1.14.12.17" evidence="3"/>
<dbReference type="InterPro" id="IPR009050">
    <property type="entry name" value="Globin-like_sf"/>
</dbReference>
<keyword evidence="14" id="KW-0813">Transport</keyword>
<evidence type="ECO:0000256" key="13">
    <source>
        <dbReference type="ARBA" id="ARBA00049433"/>
    </source>
</evidence>
<dbReference type="PROSITE" id="PS51384">
    <property type="entry name" value="FAD_FR"/>
    <property type="match status" value="1"/>
</dbReference>
<comment type="catalytic activity">
    <reaction evidence="13">
        <text>2 nitric oxide + NADPH + 2 O2 = 2 nitrate + NADP(+) + H(+)</text>
        <dbReference type="Rhea" id="RHEA:19465"/>
        <dbReference type="ChEBI" id="CHEBI:15378"/>
        <dbReference type="ChEBI" id="CHEBI:15379"/>
        <dbReference type="ChEBI" id="CHEBI:16480"/>
        <dbReference type="ChEBI" id="CHEBI:17632"/>
        <dbReference type="ChEBI" id="CHEBI:57783"/>
        <dbReference type="ChEBI" id="CHEBI:58349"/>
        <dbReference type="EC" id="1.14.12.17"/>
    </reaction>
</comment>
<dbReference type="RefSeq" id="WP_168117361.1">
    <property type="nucleotide sequence ID" value="NZ_BOON01000045.1"/>
</dbReference>
<dbReference type="PROSITE" id="PS01033">
    <property type="entry name" value="GLOBIN"/>
    <property type="match status" value="1"/>
</dbReference>
<keyword evidence="7" id="KW-0479">Metal-binding</keyword>
<dbReference type="InterPro" id="IPR012292">
    <property type="entry name" value="Globin/Proto"/>
</dbReference>
<evidence type="ECO:0000256" key="9">
    <source>
        <dbReference type="ARBA" id="ARBA00023004"/>
    </source>
</evidence>
<evidence type="ECO:0000256" key="7">
    <source>
        <dbReference type="ARBA" id="ARBA00022723"/>
    </source>
</evidence>
<dbReference type="PANTHER" id="PTHR43396">
    <property type="entry name" value="FLAVOHEMOPROTEIN"/>
    <property type="match status" value="1"/>
</dbReference>
<dbReference type="GO" id="GO:0051537">
    <property type="term" value="F:2 iron, 2 sulfur cluster binding"/>
    <property type="evidence" value="ECO:0007669"/>
    <property type="project" value="UniProtKB-KW"/>
</dbReference>
<evidence type="ECO:0000259" key="15">
    <source>
        <dbReference type="PROSITE" id="PS01033"/>
    </source>
</evidence>
<dbReference type="SUPFAM" id="SSF52343">
    <property type="entry name" value="Ferredoxin reductase-like, C-terminal NADP-linked domain"/>
    <property type="match status" value="1"/>
</dbReference>
<reference evidence="17" key="1">
    <citation type="submission" date="2021-01" db="EMBL/GenBank/DDBJ databases">
        <title>Whole genome shotgun sequence of Planosporangium mesophilum NBRC 109066.</title>
        <authorList>
            <person name="Komaki H."/>
            <person name="Tamura T."/>
        </authorList>
    </citation>
    <scope>NUCLEOTIDE SEQUENCE</scope>
    <source>
        <strain evidence="17">NBRC 109066</strain>
    </source>
</reference>
<dbReference type="Pfam" id="PF00970">
    <property type="entry name" value="FAD_binding_6"/>
    <property type="match status" value="1"/>
</dbReference>
<dbReference type="GO" id="GO:0071949">
    <property type="term" value="F:FAD binding"/>
    <property type="evidence" value="ECO:0007669"/>
    <property type="project" value="TreeGrafter"/>
</dbReference>
<organism evidence="17 18">
    <name type="scientific">Planosporangium mesophilum</name>
    <dbReference type="NCBI Taxonomy" id="689768"/>
    <lineage>
        <taxon>Bacteria</taxon>
        <taxon>Bacillati</taxon>
        <taxon>Actinomycetota</taxon>
        <taxon>Actinomycetes</taxon>
        <taxon>Micromonosporales</taxon>
        <taxon>Micromonosporaceae</taxon>
        <taxon>Planosporangium</taxon>
    </lineage>
</organism>
<dbReference type="EMBL" id="BOON01000045">
    <property type="protein sequence ID" value="GII25047.1"/>
    <property type="molecule type" value="Genomic_DNA"/>
</dbReference>
<dbReference type="PANTHER" id="PTHR43396:SF3">
    <property type="entry name" value="FLAVOHEMOPROTEIN"/>
    <property type="match status" value="1"/>
</dbReference>
<dbReference type="Pfam" id="PF00042">
    <property type="entry name" value="Globin"/>
    <property type="match status" value="1"/>
</dbReference>
<keyword evidence="5 14" id="KW-0561">Oxygen transport</keyword>
<evidence type="ECO:0000313" key="17">
    <source>
        <dbReference type="EMBL" id="GII25047.1"/>
    </source>
</evidence>
<dbReference type="InterPro" id="IPR017938">
    <property type="entry name" value="Riboflavin_synthase-like_b-brl"/>
</dbReference>
<dbReference type="Pfam" id="PF00175">
    <property type="entry name" value="NAD_binding_1"/>
    <property type="match status" value="1"/>
</dbReference>
<evidence type="ECO:0000256" key="8">
    <source>
        <dbReference type="ARBA" id="ARBA00022857"/>
    </source>
</evidence>
<dbReference type="InterPro" id="IPR017927">
    <property type="entry name" value="FAD-bd_FR_type"/>
</dbReference>
<dbReference type="InterPro" id="IPR039261">
    <property type="entry name" value="FNR_nucleotide-bd"/>
</dbReference>
<feature type="domain" description="FAD-binding FR-type" evidence="16">
    <location>
        <begin position="138"/>
        <end position="238"/>
    </location>
</feature>
<evidence type="ECO:0000256" key="5">
    <source>
        <dbReference type="ARBA" id="ARBA00022621"/>
    </source>
</evidence>
<keyword evidence="8" id="KW-0521">NADP</keyword>
<feature type="domain" description="Globin" evidence="15">
    <location>
        <begin position="1"/>
        <end position="131"/>
    </location>
</feature>
<evidence type="ECO:0000313" key="18">
    <source>
        <dbReference type="Proteomes" id="UP000599074"/>
    </source>
</evidence>
<dbReference type="CDD" id="cd19753">
    <property type="entry name" value="Mb-like_oxidoreductase"/>
    <property type="match status" value="1"/>
</dbReference>
<keyword evidence="10" id="KW-0411">Iron-sulfur</keyword>
<evidence type="ECO:0000256" key="11">
    <source>
        <dbReference type="ARBA" id="ARBA00023027"/>
    </source>
</evidence>
<evidence type="ECO:0000256" key="1">
    <source>
        <dbReference type="ARBA" id="ARBA00001970"/>
    </source>
</evidence>
<name>A0A8J3TH36_9ACTN</name>
<evidence type="ECO:0000256" key="6">
    <source>
        <dbReference type="ARBA" id="ARBA00022714"/>
    </source>
</evidence>
<dbReference type="InterPro" id="IPR000971">
    <property type="entry name" value="Globin"/>
</dbReference>
<evidence type="ECO:0000256" key="10">
    <source>
        <dbReference type="ARBA" id="ARBA00023014"/>
    </source>
</evidence>
<dbReference type="GO" id="GO:0046872">
    <property type="term" value="F:metal ion binding"/>
    <property type="evidence" value="ECO:0007669"/>
    <property type="project" value="UniProtKB-KW"/>
</dbReference>
<dbReference type="GO" id="GO:0020037">
    <property type="term" value="F:heme binding"/>
    <property type="evidence" value="ECO:0007669"/>
    <property type="project" value="InterPro"/>
</dbReference>
<gene>
    <name evidence="17" type="ORF">Pme01_46440</name>
</gene>
<evidence type="ECO:0000256" key="14">
    <source>
        <dbReference type="RuleBase" id="RU000356"/>
    </source>
</evidence>
<dbReference type="InterPro" id="IPR008333">
    <property type="entry name" value="Cbr1-like_FAD-bd_dom"/>
</dbReference>
<dbReference type="GO" id="GO:0019825">
    <property type="term" value="F:oxygen binding"/>
    <property type="evidence" value="ECO:0007669"/>
    <property type="project" value="InterPro"/>
</dbReference>
<protein>
    <recommendedName>
        <fullName evidence="3">nitric oxide dioxygenase</fullName>
        <ecNumber evidence="3">1.14.12.17</ecNumber>
    </recommendedName>
</protein>
<keyword evidence="18" id="KW-1185">Reference proteome</keyword>
<keyword evidence="6" id="KW-0001">2Fe-2S</keyword>
<dbReference type="GO" id="GO:0005344">
    <property type="term" value="F:oxygen carrier activity"/>
    <property type="evidence" value="ECO:0007669"/>
    <property type="project" value="UniProtKB-KW"/>
</dbReference>
<accession>A0A8J3TH36</accession>
<keyword evidence="4 14" id="KW-0349">Heme</keyword>
<dbReference type="GO" id="GO:0008941">
    <property type="term" value="F:nitric oxide dioxygenase NAD(P)H activity"/>
    <property type="evidence" value="ECO:0007669"/>
    <property type="project" value="UniProtKB-EC"/>
</dbReference>
<dbReference type="AlphaFoldDB" id="A0A8J3TH36"/>
<evidence type="ECO:0000259" key="16">
    <source>
        <dbReference type="PROSITE" id="PS51384"/>
    </source>
</evidence>